<evidence type="ECO:0000313" key="2">
    <source>
        <dbReference type="Proteomes" id="UP000295680"/>
    </source>
</evidence>
<comment type="caution">
    <text evidence="1">The sequence shown here is derived from an EMBL/GenBank/DDBJ whole genome shotgun (WGS) entry which is preliminary data.</text>
</comment>
<dbReference type="Pfam" id="PF14388">
    <property type="entry name" value="DUF4419"/>
    <property type="match status" value="1"/>
</dbReference>
<sequence length="299" mass="32744">MVTFPVDDVLPAPETLATQPLGDVDTAFWQRIYSPADAYGGKEITGWAARFYPYLKLYGTVDRPNPLLELRLGEPRDMTTDIPGIRSHSVPGTLSKVIVNVNDQVAGENRAVALHAGLVGVAQDDDGALRPIAGWHVASAPVQIDDVIDRIVRDHVTTPAPPEVNWGWGWTSPSGDVIALYNRIGSATLFDGAWRIRPFVEQCNVWFGDRWDRVVAAIDLADGRCIGAINDVEQETTHWVVCRAEAFTEDGRQKYRLVDEPADVPVLGTSLAMLLDAALDSGGDITHLETGRLDQLIVR</sequence>
<gene>
    <name evidence="1" type="ORF">EV192_11051</name>
</gene>
<dbReference type="EMBL" id="SLWS01000010">
    <property type="protein sequence ID" value="TCO53462.1"/>
    <property type="molecule type" value="Genomic_DNA"/>
</dbReference>
<dbReference type="InterPro" id="IPR025533">
    <property type="entry name" value="DUF4419"/>
</dbReference>
<name>A0A4R2J778_9PSEU</name>
<dbReference type="Proteomes" id="UP000295680">
    <property type="component" value="Unassembled WGS sequence"/>
</dbReference>
<proteinExistence type="predicted"/>
<protein>
    <submittedName>
        <fullName evidence="1">Uncharacterized protein DUF4419</fullName>
    </submittedName>
</protein>
<dbReference type="OrthoDB" id="3654740at2"/>
<accession>A0A4R2J778</accession>
<dbReference type="AlphaFoldDB" id="A0A4R2J778"/>
<dbReference type="RefSeq" id="WP_132123447.1">
    <property type="nucleotide sequence ID" value="NZ_SLWS01000010.1"/>
</dbReference>
<keyword evidence="2" id="KW-1185">Reference proteome</keyword>
<reference evidence="1 2" key="1">
    <citation type="submission" date="2019-03" db="EMBL/GenBank/DDBJ databases">
        <title>Genomic Encyclopedia of Type Strains, Phase IV (KMG-IV): sequencing the most valuable type-strain genomes for metagenomic binning, comparative biology and taxonomic classification.</title>
        <authorList>
            <person name="Goeker M."/>
        </authorList>
    </citation>
    <scope>NUCLEOTIDE SEQUENCE [LARGE SCALE GENOMIC DNA]</scope>
    <source>
        <strain evidence="1 2">DSM 45934</strain>
    </source>
</reference>
<organism evidence="1 2">
    <name type="scientific">Actinocrispum wychmicini</name>
    <dbReference type="NCBI Taxonomy" id="1213861"/>
    <lineage>
        <taxon>Bacteria</taxon>
        <taxon>Bacillati</taxon>
        <taxon>Actinomycetota</taxon>
        <taxon>Actinomycetes</taxon>
        <taxon>Pseudonocardiales</taxon>
        <taxon>Pseudonocardiaceae</taxon>
        <taxon>Actinocrispum</taxon>
    </lineage>
</organism>
<evidence type="ECO:0000313" key="1">
    <source>
        <dbReference type="EMBL" id="TCO53462.1"/>
    </source>
</evidence>